<gene>
    <name evidence="2" type="ORF">Pfra01_001669100</name>
</gene>
<feature type="transmembrane region" description="Helical" evidence="1">
    <location>
        <begin position="252"/>
        <end position="275"/>
    </location>
</feature>
<dbReference type="Proteomes" id="UP001165121">
    <property type="component" value="Unassembled WGS sequence"/>
</dbReference>
<organism evidence="2 3">
    <name type="scientific">Phytophthora fragariaefolia</name>
    <dbReference type="NCBI Taxonomy" id="1490495"/>
    <lineage>
        <taxon>Eukaryota</taxon>
        <taxon>Sar</taxon>
        <taxon>Stramenopiles</taxon>
        <taxon>Oomycota</taxon>
        <taxon>Peronosporomycetes</taxon>
        <taxon>Peronosporales</taxon>
        <taxon>Peronosporaceae</taxon>
        <taxon>Phytophthora</taxon>
    </lineage>
</organism>
<dbReference type="AlphaFoldDB" id="A0A9W6XV78"/>
<name>A0A9W6XV78_9STRA</name>
<keyword evidence="1" id="KW-1133">Transmembrane helix</keyword>
<sequence length="430" mass="48178">MNSSRSTHALVGPSPAAIPRPMLPLISSRSVISSILGDLTPGLVLTLSPMVFRIAWITIISTHALCATFLVAASIVYWYLTSSAMGYYVQTWAPATRNNHYEIYALGFALVCALHLIRILQLVYRSFRAKQLVFQPKSRPRPRTSNLVLPPQHFIPRNIDKPQHQSCGISKIWRALFSKQGLFGVESYYFLEIFVVREMAEVISQTYEAYWSSHLLPRVWFNSVLIVLLVTNCWSTPAVHQFLAFKPALERVVVLCVDATISITMSVVIPSLIVAPYMAGFDVAHHLFDTPELVYDPVFSTVFSLENQFVFASGLMDFGAKLVPHLATLLTLSTVAELLGRRPDPKAVGDLPSPDTIPITYRSEQEVIVRESISWVQVAVKLTFLAWVGHWGSRFVPSQCFPYSFACFGWLSRVHSTMVFAPDSVFNSCN</sequence>
<keyword evidence="1" id="KW-0472">Membrane</keyword>
<dbReference type="OrthoDB" id="127260at2759"/>
<comment type="caution">
    <text evidence="2">The sequence shown here is derived from an EMBL/GenBank/DDBJ whole genome shotgun (WGS) entry which is preliminary data.</text>
</comment>
<evidence type="ECO:0000256" key="1">
    <source>
        <dbReference type="SAM" id="Phobius"/>
    </source>
</evidence>
<evidence type="ECO:0000313" key="3">
    <source>
        <dbReference type="Proteomes" id="UP001165121"/>
    </source>
</evidence>
<accession>A0A9W6XV78</accession>
<protein>
    <submittedName>
        <fullName evidence="2">Unnamed protein product</fullName>
    </submittedName>
</protein>
<keyword evidence="3" id="KW-1185">Reference proteome</keyword>
<feature type="transmembrane region" description="Helical" evidence="1">
    <location>
        <begin position="54"/>
        <end position="80"/>
    </location>
</feature>
<feature type="transmembrane region" description="Helical" evidence="1">
    <location>
        <begin position="100"/>
        <end position="120"/>
    </location>
</feature>
<reference evidence="2" key="1">
    <citation type="submission" date="2023-04" db="EMBL/GenBank/DDBJ databases">
        <title>Phytophthora fragariaefolia NBRC 109709.</title>
        <authorList>
            <person name="Ichikawa N."/>
            <person name="Sato H."/>
            <person name="Tonouchi N."/>
        </authorList>
    </citation>
    <scope>NUCLEOTIDE SEQUENCE</scope>
    <source>
        <strain evidence="2">NBRC 109709</strain>
    </source>
</reference>
<proteinExistence type="predicted"/>
<keyword evidence="1" id="KW-0812">Transmembrane</keyword>
<dbReference type="EMBL" id="BSXT01001895">
    <property type="protein sequence ID" value="GMF45936.1"/>
    <property type="molecule type" value="Genomic_DNA"/>
</dbReference>
<evidence type="ECO:0000313" key="2">
    <source>
        <dbReference type="EMBL" id="GMF45936.1"/>
    </source>
</evidence>